<dbReference type="PANTHER" id="PTHR30337">
    <property type="entry name" value="COMPONENT OF ATP-DEPENDENT DSDNA EXONUCLEASE"/>
    <property type="match status" value="1"/>
</dbReference>
<dbReference type="OrthoDB" id="9773856at2"/>
<gene>
    <name evidence="4" type="ORF">LA749_02860</name>
    <name evidence="3" type="ORF">LBAT_0525</name>
</gene>
<dbReference type="InterPro" id="IPR041796">
    <property type="entry name" value="Mre11_N"/>
</dbReference>
<keyword evidence="4" id="KW-0269">Exonuclease</keyword>
<dbReference type="Proteomes" id="UP000035709">
    <property type="component" value="Chromosome"/>
</dbReference>
<keyword evidence="4" id="KW-0540">Nuclease</keyword>
<feature type="domain" description="Calcineurin-like phosphoesterase" evidence="2">
    <location>
        <begin position="1"/>
        <end position="199"/>
    </location>
</feature>
<dbReference type="RefSeq" id="WP_056970154.1">
    <property type="nucleotide sequence ID" value="NZ_AP014808.1"/>
</dbReference>
<dbReference type="Proteomes" id="UP000325393">
    <property type="component" value="Chromosome"/>
</dbReference>
<dbReference type="SUPFAM" id="SSF56300">
    <property type="entry name" value="Metallo-dependent phosphatases"/>
    <property type="match status" value="1"/>
</dbReference>
<dbReference type="STRING" id="1600.LBAT_0525"/>
<dbReference type="Pfam" id="PF00149">
    <property type="entry name" value="Metallophos"/>
    <property type="match status" value="1"/>
</dbReference>
<dbReference type="PANTHER" id="PTHR30337:SF7">
    <property type="entry name" value="PHOSPHOESTERASE"/>
    <property type="match status" value="1"/>
</dbReference>
<evidence type="ECO:0000256" key="1">
    <source>
        <dbReference type="ARBA" id="ARBA00022801"/>
    </source>
</evidence>
<dbReference type="InterPro" id="IPR029052">
    <property type="entry name" value="Metallo-depent_PP-like"/>
</dbReference>
<dbReference type="GO" id="GO:0004527">
    <property type="term" value="F:exonuclease activity"/>
    <property type="evidence" value="ECO:0007669"/>
    <property type="project" value="UniProtKB-KW"/>
</dbReference>
<organism evidence="3 5">
    <name type="scientific">Lactobacillus acetotolerans</name>
    <dbReference type="NCBI Taxonomy" id="1600"/>
    <lineage>
        <taxon>Bacteria</taxon>
        <taxon>Bacillati</taxon>
        <taxon>Bacillota</taxon>
        <taxon>Bacilli</taxon>
        <taxon>Lactobacillales</taxon>
        <taxon>Lactobacillaceae</taxon>
        <taxon>Lactobacillus</taxon>
    </lineage>
</organism>
<evidence type="ECO:0000313" key="6">
    <source>
        <dbReference type="Proteomes" id="UP000325393"/>
    </source>
</evidence>
<proteinExistence type="predicted"/>
<evidence type="ECO:0000313" key="3">
    <source>
        <dbReference type="EMBL" id="BAQ56914.1"/>
    </source>
</evidence>
<dbReference type="AlphaFoldDB" id="A0A0D6A2L2"/>
<dbReference type="PATRIC" id="fig|1600.4.peg.537"/>
<accession>A0A0D6A2L2</accession>
<dbReference type="PIRSF" id="PIRSF033091">
    <property type="entry name" value="Pesterase_YhaO"/>
    <property type="match status" value="1"/>
</dbReference>
<reference evidence="4 6" key="2">
    <citation type="submission" date="2019-09" db="EMBL/GenBank/DDBJ databases">
        <title>Genome sequencing of Lactobacillus acetotolerans.</title>
        <authorList>
            <person name="Kim K."/>
        </authorList>
    </citation>
    <scope>NUCLEOTIDE SEQUENCE [LARGE SCALE GENOMIC DNA]</scope>
    <source>
        <strain evidence="4 6">LA749</strain>
    </source>
</reference>
<dbReference type="EMBL" id="AP014808">
    <property type="protein sequence ID" value="BAQ56914.1"/>
    <property type="molecule type" value="Genomic_DNA"/>
</dbReference>
<dbReference type="GeneID" id="78211920"/>
<keyword evidence="1" id="KW-0378">Hydrolase</keyword>
<dbReference type="Gene3D" id="3.60.21.10">
    <property type="match status" value="1"/>
</dbReference>
<evidence type="ECO:0000259" key="2">
    <source>
        <dbReference type="Pfam" id="PF00149"/>
    </source>
</evidence>
<dbReference type="InterPro" id="IPR014576">
    <property type="entry name" value="Pesterase_YhaO"/>
</dbReference>
<protein>
    <submittedName>
        <fullName evidence="4">DNA repair exonuclease</fullName>
    </submittedName>
    <submittedName>
        <fullName evidence="3">Phosphoesterase</fullName>
    </submittedName>
</protein>
<dbReference type="CDD" id="cd00840">
    <property type="entry name" value="MPP_Mre11_N"/>
    <property type="match status" value="1"/>
</dbReference>
<evidence type="ECO:0000313" key="4">
    <source>
        <dbReference type="EMBL" id="QFG50987.1"/>
    </source>
</evidence>
<dbReference type="KEGG" id="lae:LBAT_0525"/>
<evidence type="ECO:0000313" key="5">
    <source>
        <dbReference type="Proteomes" id="UP000035709"/>
    </source>
</evidence>
<dbReference type="InterPro" id="IPR050535">
    <property type="entry name" value="DNA_Repair-Maintenance_Comp"/>
</dbReference>
<dbReference type="InterPro" id="IPR004843">
    <property type="entry name" value="Calcineurin-like_PHP"/>
</dbReference>
<keyword evidence="5" id="KW-1185">Reference proteome</keyword>
<reference evidence="3 5" key="1">
    <citation type="submission" date="2015-03" db="EMBL/GenBank/DDBJ databases">
        <title>Complete genome sequence of Lactobacillus acetotolerans NBRC 13120.</title>
        <authorList>
            <person name="Toh H."/>
            <person name="Morita H."/>
            <person name="Fujita N."/>
        </authorList>
    </citation>
    <scope>NUCLEOTIDE SEQUENCE [LARGE SCALE GENOMIC DNA]</scope>
    <source>
        <strain evidence="3 5">NBRC 13120</strain>
    </source>
</reference>
<name>A0A0D6A2L2_9LACO</name>
<dbReference type="EMBL" id="CP044496">
    <property type="protein sequence ID" value="QFG50987.1"/>
    <property type="molecule type" value="Genomic_DNA"/>
</dbReference>
<sequence>MKFIHFADAHLDSPFRGLSFLPSKTFKQIYQAADESLTKIIDLALDEQVDLVLIAGDTFDNNKPSPRSQLFFAREIKRLTDAKIQVVMIFGNHDHMNLDDLLVTPSPYFKLLGASEKVESASFETKNGFSYVVNGFSYLNNHIVDDKLTAFPAKGDSYTFGLMHAQEKTTQASQNVYAPFDVNEMKDLDYDYFALGHIHLRQSLSKDPWIVYPGNIQGRHINEMGPKGCYLGQIDEQTGQTAITFKETGPIVWQEISVELNSSVTKTDLQTKILGNLSDINQTTYFSVHLVGAQYLDGDERELVQDKDFWQSISANLNFNSQLVDVRFESNNRLELDPNDQTSFEKAKSEVFSQPNFMKISKDWLRKDPLAEKLVSDPRFQNEVKELAEVKLSSRLKGINDETEEN</sequence>